<evidence type="ECO:0000313" key="3">
    <source>
        <dbReference type="Proteomes" id="UP001150924"/>
    </source>
</evidence>
<dbReference type="GO" id="GO:0006799">
    <property type="term" value="P:polyphosphate biosynthetic process"/>
    <property type="evidence" value="ECO:0007669"/>
    <property type="project" value="UniProtKB-ARBA"/>
</dbReference>
<dbReference type="CDD" id="cd07750">
    <property type="entry name" value="PolyPPase_VTC_like"/>
    <property type="match status" value="1"/>
</dbReference>
<accession>A0A9X3ERZ9</accession>
<gene>
    <name evidence="2" type="ORF">OV079_21660</name>
</gene>
<name>A0A9X3ERZ9_9BACT</name>
<dbReference type="Proteomes" id="UP001150924">
    <property type="component" value="Unassembled WGS sequence"/>
</dbReference>
<organism evidence="2 3">
    <name type="scientific">Nannocystis pusilla</name>
    <dbReference type="NCBI Taxonomy" id="889268"/>
    <lineage>
        <taxon>Bacteria</taxon>
        <taxon>Pseudomonadati</taxon>
        <taxon>Myxococcota</taxon>
        <taxon>Polyangia</taxon>
        <taxon>Nannocystales</taxon>
        <taxon>Nannocystaceae</taxon>
        <taxon>Nannocystis</taxon>
    </lineage>
</organism>
<dbReference type="InterPro" id="IPR042267">
    <property type="entry name" value="VTC_sf"/>
</dbReference>
<keyword evidence="3" id="KW-1185">Reference proteome</keyword>
<dbReference type="Pfam" id="PF09359">
    <property type="entry name" value="VTC"/>
    <property type="match status" value="1"/>
</dbReference>
<evidence type="ECO:0000313" key="2">
    <source>
        <dbReference type="EMBL" id="MCY1008115.1"/>
    </source>
</evidence>
<comment type="caution">
    <text evidence="2">The sequence shown here is derived from an EMBL/GenBank/DDBJ whole genome shotgun (WGS) entry which is preliminary data.</text>
</comment>
<dbReference type="RefSeq" id="WP_267770764.1">
    <property type="nucleotide sequence ID" value="NZ_JAPNKE010000002.1"/>
</dbReference>
<sequence>MSARDANVIERREFKYLVDALTAARLRAAIQPFCELDPWAAKNPRGRYTIESVYLDTEALRLFWANEHEQLDRVKVRVRGYAEAPTAPVFFEVKRRVNDVILKTRGKVPRDAWQRLVAEPDAEIDPRVGGKDRRAVERFLAIARGMHLRPFTVVRYEREPYFSRIDDYARVTFDTAIRAQPTALPTFALPERGWRALDDAVTMRTLDSQIVVELKFTTQVPLWLVRIVERLGLCRRSFSKYGTSIRAFYEAPSLRRPIAAGGWQ</sequence>
<dbReference type="Gene3D" id="3.20.100.30">
    <property type="entry name" value="VTC, catalytic tunnel domain"/>
    <property type="match status" value="1"/>
</dbReference>
<protein>
    <submittedName>
        <fullName evidence="2">Polyphosphate polymerase domain-containing protein</fullName>
    </submittedName>
</protein>
<feature type="domain" description="VTC" evidence="1">
    <location>
        <begin position="10"/>
        <end position="249"/>
    </location>
</feature>
<dbReference type="EMBL" id="JAPNKE010000002">
    <property type="protein sequence ID" value="MCY1008115.1"/>
    <property type="molecule type" value="Genomic_DNA"/>
</dbReference>
<dbReference type="InterPro" id="IPR018966">
    <property type="entry name" value="VTC_domain"/>
</dbReference>
<dbReference type="AlphaFoldDB" id="A0A9X3ERZ9"/>
<reference evidence="2" key="1">
    <citation type="submission" date="2022-11" db="EMBL/GenBank/DDBJ databases">
        <title>Minimal conservation of predation-associated metabolite biosynthetic gene clusters underscores biosynthetic potential of Myxococcota including descriptions for ten novel species: Archangium lansinium sp. nov., Myxococcus landrumus sp. nov., Nannocystis bai.</title>
        <authorList>
            <person name="Ahearne A."/>
            <person name="Stevens C."/>
            <person name="Phillips K."/>
        </authorList>
    </citation>
    <scope>NUCLEOTIDE SEQUENCE</scope>
    <source>
        <strain evidence="2">Na p29</strain>
    </source>
</reference>
<proteinExistence type="predicted"/>
<evidence type="ECO:0000259" key="1">
    <source>
        <dbReference type="Pfam" id="PF09359"/>
    </source>
</evidence>